<dbReference type="SUPFAM" id="SSF53756">
    <property type="entry name" value="UDP-Glycosyltransferase/glycogen phosphorylase"/>
    <property type="match status" value="1"/>
</dbReference>
<evidence type="ECO:0000256" key="1">
    <source>
        <dbReference type="RuleBase" id="RU003513"/>
    </source>
</evidence>
<dbReference type="Pfam" id="PF02350">
    <property type="entry name" value="Epimerase_2"/>
    <property type="match status" value="1"/>
</dbReference>
<evidence type="ECO:0000313" key="3">
    <source>
        <dbReference type="EMBL" id="QDU36093.1"/>
    </source>
</evidence>
<dbReference type="InterPro" id="IPR029767">
    <property type="entry name" value="WecB-like"/>
</dbReference>
<dbReference type="InterPro" id="IPR003331">
    <property type="entry name" value="UDP_GlcNAc_Epimerase_2_dom"/>
</dbReference>
<feature type="domain" description="UDP-N-acetylglucosamine 2-epimerase" evidence="2">
    <location>
        <begin position="28"/>
        <end position="359"/>
    </location>
</feature>
<dbReference type="CDD" id="cd03786">
    <property type="entry name" value="GTB_UDP-GlcNAc_2-Epimerase"/>
    <property type="match status" value="1"/>
</dbReference>
<accession>A0A517Z0V2</accession>
<dbReference type="Proteomes" id="UP000320496">
    <property type="component" value="Chromosome"/>
</dbReference>
<organism evidence="3 4">
    <name type="scientific">Maioricimonas rarisocia</name>
    <dbReference type="NCBI Taxonomy" id="2528026"/>
    <lineage>
        <taxon>Bacteria</taxon>
        <taxon>Pseudomonadati</taxon>
        <taxon>Planctomycetota</taxon>
        <taxon>Planctomycetia</taxon>
        <taxon>Planctomycetales</taxon>
        <taxon>Planctomycetaceae</taxon>
        <taxon>Maioricimonas</taxon>
    </lineage>
</organism>
<comment type="similarity">
    <text evidence="1">Belongs to the UDP-N-acetylglucosamine 2-epimerase family.</text>
</comment>
<dbReference type="AlphaFoldDB" id="A0A517Z0V2"/>
<dbReference type="RefSeq" id="WP_197444006.1">
    <property type="nucleotide sequence ID" value="NZ_CP036275.1"/>
</dbReference>
<dbReference type="EC" id="5.1.3.23" evidence="3"/>
<evidence type="ECO:0000313" key="4">
    <source>
        <dbReference type="Proteomes" id="UP000320496"/>
    </source>
</evidence>
<protein>
    <submittedName>
        <fullName evidence="3">UDP-2,3-diacetamido-2,3-dideoxy-D-glucuronate 2-epimerase</fullName>
        <ecNumber evidence="3">5.1.3.23</ecNumber>
    </submittedName>
</protein>
<proteinExistence type="inferred from homology"/>
<dbReference type="Gene3D" id="3.40.50.2000">
    <property type="entry name" value="Glycogen Phosphorylase B"/>
    <property type="match status" value="2"/>
</dbReference>
<keyword evidence="4" id="KW-1185">Reference proteome</keyword>
<dbReference type="PANTHER" id="PTHR43174:SF1">
    <property type="entry name" value="UDP-N-ACETYLGLUCOSAMINE 2-EPIMERASE"/>
    <property type="match status" value="1"/>
</dbReference>
<dbReference type="PANTHER" id="PTHR43174">
    <property type="entry name" value="UDP-N-ACETYLGLUCOSAMINE 2-EPIMERASE"/>
    <property type="match status" value="1"/>
</dbReference>
<gene>
    <name evidence="3" type="primary">wbpI</name>
    <name evidence="3" type="ORF">Mal4_03760</name>
</gene>
<dbReference type="GO" id="GO:0016853">
    <property type="term" value="F:isomerase activity"/>
    <property type="evidence" value="ECO:0007669"/>
    <property type="project" value="UniProtKB-KW"/>
</dbReference>
<name>A0A517Z0V2_9PLAN</name>
<reference evidence="3 4" key="1">
    <citation type="submission" date="2019-02" db="EMBL/GenBank/DDBJ databases">
        <title>Deep-cultivation of Planctomycetes and their phenomic and genomic characterization uncovers novel biology.</title>
        <authorList>
            <person name="Wiegand S."/>
            <person name="Jogler M."/>
            <person name="Boedeker C."/>
            <person name="Pinto D."/>
            <person name="Vollmers J."/>
            <person name="Rivas-Marin E."/>
            <person name="Kohn T."/>
            <person name="Peeters S.H."/>
            <person name="Heuer A."/>
            <person name="Rast P."/>
            <person name="Oberbeckmann S."/>
            <person name="Bunk B."/>
            <person name="Jeske O."/>
            <person name="Meyerdierks A."/>
            <person name="Storesund J.E."/>
            <person name="Kallscheuer N."/>
            <person name="Luecker S."/>
            <person name="Lage O.M."/>
            <person name="Pohl T."/>
            <person name="Merkel B.J."/>
            <person name="Hornburger P."/>
            <person name="Mueller R.-W."/>
            <person name="Bruemmer F."/>
            <person name="Labrenz M."/>
            <person name="Spormann A.M."/>
            <person name="Op den Camp H."/>
            <person name="Overmann J."/>
            <person name="Amann R."/>
            <person name="Jetten M.S.M."/>
            <person name="Mascher T."/>
            <person name="Medema M.H."/>
            <person name="Devos D.P."/>
            <person name="Kaster A.-K."/>
            <person name="Ovreas L."/>
            <person name="Rohde M."/>
            <person name="Galperin M.Y."/>
            <person name="Jogler C."/>
        </authorList>
    </citation>
    <scope>NUCLEOTIDE SEQUENCE [LARGE SCALE GENOMIC DNA]</scope>
    <source>
        <strain evidence="3 4">Mal4</strain>
    </source>
</reference>
<dbReference type="NCBIfam" id="TIGR00236">
    <property type="entry name" value="wecB"/>
    <property type="match status" value="1"/>
</dbReference>
<sequence length="366" mass="40361">MQPQITLIAGARPNFMKIAPLVKWLDRRGVARRIVHTGQHYDERMSETFFRELSIPEPDVNLGVGSGSHVAQIAGVMQGLEAEFTTHRPAAVVVVGDVNSTLAATIAANKLGIPVAHVEAGLRSRDRTMPEEINRILTDSIADWLFTSEPSGNENLVQEGVAEERIHHTGNVMIDTQQSHLEAARQREPYRRWELDRCGYAVVTLHRPSNVDDREHLQSILTALETIAREIPIVFPVHPRTKARLADLGHDAATAAGRWIEIEPLGYIDMLGMVDGARLLLTDSGGLQEETTALQVPCLTLRENTERPITVTQGSNQLVGWKTEDILTAARSVLAGPDRIGQVPPNWDGRAAERIADRLIRDLGIA</sequence>
<evidence type="ECO:0000259" key="2">
    <source>
        <dbReference type="Pfam" id="PF02350"/>
    </source>
</evidence>
<dbReference type="EMBL" id="CP036275">
    <property type="protein sequence ID" value="QDU36093.1"/>
    <property type="molecule type" value="Genomic_DNA"/>
</dbReference>
<dbReference type="KEGG" id="mri:Mal4_03760"/>
<keyword evidence="1 3" id="KW-0413">Isomerase</keyword>